<evidence type="ECO:0000313" key="1">
    <source>
        <dbReference type="EMBL" id="SVC68354.1"/>
    </source>
</evidence>
<dbReference type="AlphaFoldDB" id="A0A382P4M2"/>
<reference evidence="1" key="1">
    <citation type="submission" date="2018-05" db="EMBL/GenBank/DDBJ databases">
        <authorList>
            <person name="Lanie J.A."/>
            <person name="Ng W.-L."/>
            <person name="Kazmierczak K.M."/>
            <person name="Andrzejewski T.M."/>
            <person name="Davidsen T.M."/>
            <person name="Wayne K.J."/>
            <person name="Tettelin H."/>
            <person name="Glass J.I."/>
            <person name="Rusch D."/>
            <person name="Podicherti R."/>
            <person name="Tsui H.-C.T."/>
            <person name="Winkler M.E."/>
        </authorList>
    </citation>
    <scope>NUCLEOTIDE SEQUENCE</scope>
</reference>
<protein>
    <submittedName>
        <fullName evidence="1">Uncharacterized protein</fullName>
    </submittedName>
</protein>
<dbReference type="EMBL" id="UINC01104870">
    <property type="protein sequence ID" value="SVC68354.1"/>
    <property type="molecule type" value="Genomic_DNA"/>
</dbReference>
<name>A0A382P4M2_9ZZZZ</name>
<proteinExistence type="predicted"/>
<organism evidence="1">
    <name type="scientific">marine metagenome</name>
    <dbReference type="NCBI Taxonomy" id="408172"/>
    <lineage>
        <taxon>unclassified sequences</taxon>
        <taxon>metagenomes</taxon>
        <taxon>ecological metagenomes</taxon>
    </lineage>
</organism>
<sequence length="32" mass="3742">VEKTRFATRFLNFREKYSGINAAVNIHNLSMN</sequence>
<feature type="non-terminal residue" evidence="1">
    <location>
        <position position="32"/>
    </location>
</feature>
<accession>A0A382P4M2</accession>
<feature type="non-terminal residue" evidence="1">
    <location>
        <position position="1"/>
    </location>
</feature>
<gene>
    <name evidence="1" type="ORF">METZ01_LOCUS321208</name>
</gene>